<accession>A0A1H0ADP5</accession>
<feature type="region of interest" description="Disordered" evidence="1">
    <location>
        <begin position="62"/>
        <end position="88"/>
    </location>
</feature>
<dbReference type="RefSeq" id="WP_143012253.1">
    <property type="nucleotide sequence ID" value="NZ_FNHS01000007.1"/>
</dbReference>
<dbReference type="AlphaFoldDB" id="A0A1H0ADP5"/>
<dbReference type="OrthoDB" id="7988945at2"/>
<keyword evidence="3" id="KW-1185">Reference proteome</keyword>
<proteinExistence type="predicted"/>
<gene>
    <name evidence="2" type="ORF">SAMN05216360_107150</name>
</gene>
<name>A0A1H0ADP5_9HYPH</name>
<dbReference type="EMBL" id="FNHS01000007">
    <property type="protein sequence ID" value="SDN31113.1"/>
    <property type="molecule type" value="Genomic_DNA"/>
</dbReference>
<evidence type="ECO:0000313" key="2">
    <source>
        <dbReference type="EMBL" id="SDN31113.1"/>
    </source>
</evidence>
<reference evidence="3" key="1">
    <citation type="submission" date="2016-10" db="EMBL/GenBank/DDBJ databases">
        <authorList>
            <person name="Varghese N."/>
            <person name="Submissions S."/>
        </authorList>
    </citation>
    <scope>NUCLEOTIDE SEQUENCE [LARGE SCALE GENOMIC DNA]</scope>
    <source>
        <strain evidence="3">BL47</strain>
    </source>
</reference>
<protein>
    <submittedName>
        <fullName evidence="2">Uncharacterized protein</fullName>
    </submittedName>
</protein>
<sequence length="298" mass="32639">MNSKLTALSSSIIALSTLRVDASPWTKAAQGNGNPILPSPDPRSAYLFSLPVANVLLSFSDKTHERTTDPSPVDNKLDDRSQKSNPNPVVFRNVRASDAPILQLDLLSISENPSSDIKNITSGLPEYLAKQIESRNSSDFTARPRIHLDDESLVRLARNHVLGVYEIATTDKKAQEWVALHMSHSGPYDPNDARVQAVLNGTAKIVRGPEPVEAGSMLHSKEVYGRDPVTGIVEARGTTTWLETNDKKIAEEDKKLIDDFEQKNPGFTVSPIHLYDDVALVIYPIAPNATQIASQPIT</sequence>
<evidence type="ECO:0000313" key="3">
    <source>
        <dbReference type="Proteomes" id="UP000198704"/>
    </source>
</evidence>
<evidence type="ECO:0000256" key="1">
    <source>
        <dbReference type="SAM" id="MobiDB-lite"/>
    </source>
</evidence>
<organism evidence="2 3">
    <name type="scientific">Methylobacterium phyllostachyos</name>
    <dbReference type="NCBI Taxonomy" id="582672"/>
    <lineage>
        <taxon>Bacteria</taxon>
        <taxon>Pseudomonadati</taxon>
        <taxon>Pseudomonadota</taxon>
        <taxon>Alphaproteobacteria</taxon>
        <taxon>Hyphomicrobiales</taxon>
        <taxon>Methylobacteriaceae</taxon>
        <taxon>Methylobacterium</taxon>
    </lineage>
</organism>
<dbReference type="Proteomes" id="UP000198704">
    <property type="component" value="Unassembled WGS sequence"/>
</dbReference>